<dbReference type="Proteomes" id="UP000198620">
    <property type="component" value="Unassembled WGS sequence"/>
</dbReference>
<evidence type="ECO:0000313" key="1">
    <source>
        <dbReference type="EMBL" id="SEL48130.1"/>
    </source>
</evidence>
<name>A0A1H7QJ32_9PROT</name>
<sequence length="69" mass="7747">MLFIIWLWLFVPALQCLLGRNPAHPGLSQIIGDSATDVNFLAGIIEQRIKCYAVLVQEEVPALRGHFGW</sequence>
<dbReference type="STRING" id="1233.SAMN05216387_11243"/>
<dbReference type="EMBL" id="FOBH01000012">
    <property type="protein sequence ID" value="SEL48130.1"/>
    <property type="molecule type" value="Genomic_DNA"/>
</dbReference>
<dbReference type="AlphaFoldDB" id="A0A1H7QJ32"/>
<gene>
    <name evidence="1" type="ORF">SAMN05216387_11243</name>
</gene>
<organism evidence="1 2">
    <name type="scientific">Nitrosovibrio tenuis</name>
    <dbReference type="NCBI Taxonomy" id="1233"/>
    <lineage>
        <taxon>Bacteria</taxon>
        <taxon>Pseudomonadati</taxon>
        <taxon>Pseudomonadota</taxon>
        <taxon>Betaproteobacteria</taxon>
        <taxon>Nitrosomonadales</taxon>
        <taxon>Nitrosomonadaceae</taxon>
        <taxon>Nitrosovibrio</taxon>
    </lineage>
</organism>
<protein>
    <submittedName>
        <fullName evidence="1">Uncharacterized protein</fullName>
    </submittedName>
</protein>
<keyword evidence="2" id="KW-1185">Reference proteome</keyword>
<accession>A0A1H7QJ32</accession>
<reference evidence="1 2" key="1">
    <citation type="submission" date="2016-10" db="EMBL/GenBank/DDBJ databases">
        <authorList>
            <person name="de Groot N.N."/>
        </authorList>
    </citation>
    <scope>NUCLEOTIDE SEQUENCE [LARGE SCALE GENOMIC DNA]</scope>
    <source>
        <strain evidence="1 2">Nv1</strain>
    </source>
</reference>
<proteinExistence type="predicted"/>
<evidence type="ECO:0000313" key="2">
    <source>
        <dbReference type="Proteomes" id="UP000198620"/>
    </source>
</evidence>